<protein>
    <submittedName>
        <fullName evidence="1">Uncharacterized protein</fullName>
    </submittedName>
</protein>
<name>A0ABP9R627_9RHOO</name>
<evidence type="ECO:0000313" key="2">
    <source>
        <dbReference type="Proteomes" id="UP001500547"/>
    </source>
</evidence>
<dbReference type="Proteomes" id="UP001500547">
    <property type="component" value="Unassembled WGS sequence"/>
</dbReference>
<accession>A0ABP9R627</accession>
<keyword evidence="2" id="KW-1185">Reference proteome</keyword>
<reference evidence="2" key="1">
    <citation type="journal article" date="2019" name="Int. J. Syst. Evol. Microbiol.">
        <title>The Global Catalogue of Microorganisms (GCM) 10K type strain sequencing project: providing services to taxonomists for standard genome sequencing and annotation.</title>
        <authorList>
            <consortium name="The Broad Institute Genomics Platform"/>
            <consortium name="The Broad Institute Genome Sequencing Center for Infectious Disease"/>
            <person name="Wu L."/>
            <person name="Ma J."/>
        </authorList>
    </citation>
    <scope>NUCLEOTIDE SEQUENCE [LARGE SCALE GENOMIC DNA]</scope>
    <source>
        <strain evidence="2">JCM 18715</strain>
    </source>
</reference>
<dbReference type="EMBL" id="BAABLD010000017">
    <property type="protein sequence ID" value="GAA5171968.1"/>
    <property type="molecule type" value="Genomic_DNA"/>
</dbReference>
<sequence length="198" mass="21994">MTTIDKTAFASLEAEGRLLNAVFKGPTATAGRFGFRGDIAIEFQQQKADEKRPPEKCVEQVIAACQEGEVGFSFLGGFLLSFGYIKLLAETLGEKLTPTGKYILYCDNIDLSKKYVINYAGATFYILPIDEATVYNELLEIFYLEKNDLKKLDTGGKTEAVVNGGLKFVGDKKFIQSTYDELLTLMGPVRNPYENRPV</sequence>
<gene>
    <name evidence="1" type="ORF">GCM10025770_37460</name>
</gene>
<organism evidence="1 2">
    <name type="scientific">Viridibacterium curvum</name>
    <dbReference type="NCBI Taxonomy" id="1101404"/>
    <lineage>
        <taxon>Bacteria</taxon>
        <taxon>Pseudomonadati</taxon>
        <taxon>Pseudomonadota</taxon>
        <taxon>Betaproteobacteria</taxon>
        <taxon>Rhodocyclales</taxon>
        <taxon>Rhodocyclaceae</taxon>
        <taxon>Viridibacterium</taxon>
    </lineage>
</organism>
<proteinExistence type="predicted"/>
<evidence type="ECO:0000313" key="1">
    <source>
        <dbReference type="EMBL" id="GAA5171968.1"/>
    </source>
</evidence>
<comment type="caution">
    <text evidence="1">The sequence shown here is derived from an EMBL/GenBank/DDBJ whole genome shotgun (WGS) entry which is preliminary data.</text>
</comment>
<dbReference type="RefSeq" id="WP_345534640.1">
    <property type="nucleotide sequence ID" value="NZ_BAABLD010000017.1"/>
</dbReference>